<dbReference type="CDD" id="cd02440">
    <property type="entry name" value="AdoMet_MTases"/>
    <property type="match status" value="1"/>
</dbReference>
<dbReference type="SUPFAM" id="SSF53335">
    <property type="entry name" value="S-adenosyl-L-methionine-dependent methyltransferases"/>
    <property type="match status" value="1"/>
</dbReference>
<proteinExistence type="predicted"/>
<feature type="domain" description="Methyltransferase" evidence="2">
    <location>
        <begin position="45"/>
        <end position="139"/>
    </location>
</feature>
<dbReference type="PANTHER" id="PTHR43861">
    <property type="entry name" value="TRANS-ACONITATE 2-METHYLTRANSFERASE-RELATED"/>
    <property type="match status" value="1"/>
</dbReference>
<keyword evidence="3" id="KW-0489">Methyltransferase</keyword>
<evidence type="ECO:0000259" key="2">
    <source>
        <dbReference type="Pfam" id="PF13649"/>
    </source>
</evidence>
<dbReference type="EMBL" id="JAHWXQ010000001">
    <property type="protein sequence ID" value="MBW3363818.1"/>
    <property type="molecule type" value="Genomic_DNA"/>
</dbReference>
<evidence type="ECO:0000313" key="4">
    <source>
        <dbReference type="Proteomes" id="UP000774935"/>
    </source>
</evidence>
<reference evidence="3 4" key="1">
    <citation type="submission" date="2021-07" db="EMBL/GenBank/DDBJ databases">
        <authorList>
            <person name="Kim M.K."/>
        </authorList>
    </citation>
    <scope>NUCLEOTIDE SEQUENCE [LARGE SCALE GENOMIC DNA]</scope>
    <source>
        <strain evidence="3 4">HLY7-15</strain>
    </source>
</reference>
<dbReference type="Pfam" id="PF13649">
    <property type="entry name" value="Methyltransf_25"/>
    <property type="match status" value="1"/>
</dbReference>
<accession>A0ABS6X753</accession>
<dbReference type="GO" id="GO:0032259">
    <property type="term" value="P:methylation"/>
    <property type="evidence" value="ECO:0007669"/>
    <property type="project" value="UniProtKB-KW"/>
</dbReference>
<organism evidence="3 4">
    <name type="scientific">Pontibacter populi</name>
    <dbReference type="NCBI Taxonomy" id="890055"/>
    <lineage>
        <taxon>Bacteria</taxon>
        <taxon>Pseudomonadati</taxon>
        <taxon>Bacteroidota</taxon>
        <taxon>Cytophagia</taxon>
        <taxon>Cytophagales</taxon>
        <taxon>Hymenobacteraceae</taxon>
        <taxon>Pontibacter</taxon>
    </lineage>
</organism>
<gene>
    <name evidence="3" type="ORF">KYK27_02105</name>
</gene>
<dbReference type="GO" id="GO:0008168">
    <property type="term" value="F:methyltransferase activity"/>
    <property type="evidence" value="ECO:0007669"/>
    <property type="project" value="UniProtKB-KW"/>
</dbReference>
<name>A0ABS6X753_9BACT</name>
<evidence type="ECO:0000313" key="3">
    <source>
        <dbReference type="EMBL" id="MBW3363818.1"/>
    </source>
</evidence>
<dbReference type="InterPro" id="IPR029063">
    <property type="entry name" value="SAM-dependent_MTases_sf"/>
</dbReference>
<comment type="caution">
    <text evidence="3">The sequence shown here is derived from an EMBL/GenBank/DDBJ whole genome shotgun (WGS) entry which is preliminary data.</text>
</comment>
<sequence>MPLNPDSGFDRVASFYDPLAKLVFGSSLQNAQRCLLPFIPSGATILIIGGGSGWLLQQVLEHTSPERIVYLEASEKMLQLAQQQIPAPTIVEFRHGTDSDLHPHERFDIIITPFLLDLFPDERLSRLMQRLYSVLNPGGLWLFADFWPVQQKPLLWQKLLAKSMYLFFGLLSDVQGRKLPDYSRHFDELKLNEQQCAGFYNGFVQSRVYRKCI</sequence>
<evidence type="ECO:0000256" key="1">
    <source>
        <dbReference type="ARBA" id="ARBA00022679"/>
    </source>
</evidence>
<dbReference type="Gene3D" id="3.40.50.150">
    <property type="entry name" value="Vaccinia Virus protein VP39"/>
    <property type="match status" value="1"/>
</dbReference>
<dbReference type="Proteomes" id="UP000774935">
    <property type="component" value="Unassembled WGS sequence"/>
</dbReference>
<keyword evidence="4" id="KW-1185">Reference proteome</keyword>
<keyword evidence="1" id="KW-0808">Transferase</keyword>
<dbReference type="PANTHER" id="PTHR43861:SF3">
    <property type="entry name" value="PUTATIVE (AFU_ORTHOLOGUE AFUA_2G14390)-RELATED"/>
    <property type="match status" value="1"/>
</dbReference>
<dbReference type="RefSeq" id="WP_199108406.1">
    <property type="nucleotide sequence ID" value="NZ_JAHWXQ010000001.1"/>
</dbReference>
<dbReference type="InterPro" id="IPR041698">
    <property type="entry name" value="Methyltransf_25"/>
</dbReference>
<protein>
    <submittedName>
        <fullName evidence="3">Class I SAM-dependent methyltransferase</fullName>
    </submittedName>
</protein>